<evidence type="ECO:0000256" key="4">
    <source>
        <dbReference type="ARBA" id="ARBA00022729"/>
    </source>
</evidence>
<dbReference type="EMBL" id="JAAAXW010000203">
    <property type="protein sequence ID" value="KAF9540375.1"/>
    <property type="molecule type" value="Genomic_DNA"/>
</dbReference>
<evidence type="ECO:0000256" key="11">
    <source>
        <dbReference type="SAM" id="Phobius"/>
    </source>
</evidence>
<protein>
    <recommendedName>
        <fullName evidence="15">L domain-like protein</fullName>
    </recommendedName>
</protein>
<keyword evidence="6 11" id="KW-1133">Transmembrane helix</keyword>
<dbReference type="InterPro" id="IPR001611">
    <property type="entry name" value="Leu-rich_rpt"/>
</dbReference>
<dbReference type="AlphaFoldDB" id="A0A9P6F246"/>
<gene>
    <name evidence="13" type="ORF">EC957_004368</name>
</gene>
<keyword evidence="14" id="KW-1185">Reference proteome</keyword>
<evidence type="ECO:0000313" key="13">
    <source>
        <dbReference type="EMBL" id="KAF9540375.1"/>
    </source>
</evidence>
<feature type="compositionally biased region" description="Acidic residues" evidence="10">
    <location>
        <begin position="36"/>
        <end position="45"/>
    </location>
</feature>
<evidence type="ECO:0008006" key="15">
    <source>
        <dbReference type="Google" id="ProtNLM"/>
    </source>
</evidence>
<dbReference type="PROSITE" id="PS51450">
    <property type="entry name" value="LRR"/>
    <property type="match status" value="1"/>
</dbReference>
<sequence length="555" mass="58986">MAIKGYRRATKTLLLPLLFLLILTLLQGGRFVSAQDSDEGEDGEEGSSSSGSSENDDTFADPVDLEGDPSDPSIPTLVVTTPSAPTPTPELVPAPAPIVPEPTPSAPIASPTTPTPTPQPPAPLPTVPSGIIKAGTPSPDCVVIADLYKATGPWQFVPDTTNCCNAEYPNSSGIKCNANNQIIYIYLAGQGLSGKLPESIGSLTGLQYLLLYYNNLSGPIPSGLANLPLLILDLSHNRLSGSLPSGAPGWTNLGTLNLEQNALTGSLPDWITTLPNLHSLAIGQNLFTTGDPVPAFTFNLEPISNSSLLSPTDTLNLHPPGVPANVTPANVVVPSSVFLESFTRLPKLKQLKLDSLGISGGFPVSWQMRMVNLTKLDVSNNSMQGQLPEFLNGFTNLKTLLLDRNEFGGPIPTLDKLRFLSVLDLSYNQLSGPLPPWGAGLNLTVLNLSNNLLSGPLPLDNHHYWRTCSVSNNYFQCIKGPEQILSAKWKADCRATCSDDQPPVPFVRPPINTTLTAIKVRPNRNDAPASVIPSVAAAGWISFGAIIVSTFSLFI</sequence>
<organism evidence="13 14">
    <name type="scientific">Mortierella hygrophila</name>
    <dbReference type="NCBI Taxonomy" id="979708"/>
    <lineage>
        <taxon>Eukaryota</taxon>
        <taxon>Fungi</taxon>
        <taxon>Fungi incertae sedis</taxon>
        <taxon>Mucoromycota</taxon>
        <taxon>Mortierellomycotina</taxon>
        <taxon>Mortierellomycetes</taxon>
        <taxon>Mortierellales</taxon>
        <taxon>Mortierellaceae</taxon>
        <taxon>Mortierella</taxon>
    </lineage>
</organism>
<evidence type="ECO:0000256" key="8">
    <source>
        <dbReference type="ARBA" id="ARBA00023170"/>
    </source>
</evidence>
<dbReference type="PANTHER" id="PTHR27000">
    <property type="entry name" value="LEUCINE-RICH REPEAT RECEPTOR-LIKE PROTEIN KINASE FAMILY PROTEIN-RELATED"/>
    <property type="match status" value="1"/>
</dbReference>
<dbReference type="Gene3D" id="3.80.10.10">
    <property type="entry name" value="Ribonuclease Inhibitor"/>
    <property type="match status" value="2"/>
</dbReference>
<dbReference type="InterPro" id="IPR032675">
    <property type="entry name" value="LRR_dom_sf"/>
</dbReference>
<keyword evidence="9" id="KW-0325">Glycoprotein</keyword>
<feature type="signal peptide" evidence="12">
    <location>
        <begin position="1"/>
        <end position="28"/>
    </location>
</feature>
<dbReference type="Proteomes" id="UP000723463">
    <property type="component" value="Unassembled WGS sequence"/>
</dbReference>
<feature type="chain" id="PRO_5040139937" description="L domain-like protein" evidence="12">
    <location>
        <begin position="29"/>
        <end position="555"/>
    </location>
</feature>
<comment type="subcellular location">
    <subcellularLocation>
        <location evidence="1">Membrane</location>
        <topology evidence="1">Single-pass membrane protein</topology>
    </subcellularLocation>
</comment>
<name>A0A9P6F246_9FUNG</name>
<evidence type="ECO:0000313" key="14">
    <source>
        <dbReference type="Proteomes" id="UP000723463"/>
    </source>
</evidence>
<comment type="caution">
    <text evidence="13">The sequence shown here is derived from an EMBL/GenBank/DDBJ whole genome shotgun (WGS) entry which is preliminary data.</text>
</comment>
<dbReference type="Pfam" id="PF00560">
    <property type="entry name" value="LRR_1"/>
    <property type="match status" value="6"/>
</dbReference>
<dbReference type="FunFam" id="3.80.10.10:FF:000041">
    <property type="entry name" value="LRR receptor-like serine/threonine-protein kinase ERECTA"/>
    <property type="match status" value="1"/>
</dbReference>
<evidence type="ECO:0000256" key="1">
    <source>
        <dbReference type="ARBA" id="ARBA00004167"/>
    </source>
</evidence>
<evidence type="ECO:0000256" key="9">
    <source>
        <dbReference type="ARBA" id="ARBA00023180"/>
    </source>
</evidence>
<reference evidence="13" key="1">
    <citation type="journal article" date="2020" name="Fungal Divers.">
        <title>Resolving the Mortierellaceae phylogeny through synthesis of multi-gene phylogenetics and phylogenomics.</title>
        <authorList>
            <person name="Vandepol N."/>
            <person name="Liber J."/>
            <person name="Desiro A."/>
            <person name="Na H."/>
            <person name="Kennedy M."/>
            <person name="Barry K."/>
            <person name="Grigoriev I.V."/>
            <person name="Miller A.N."/>
            <person name="O'Donnell K."/>
            <person name="Stajich J.E."/>
            <person name="Bonito G."/>
        </authorList>
    </citation>
    <scope>NUCLEOTIDE SEQUENCE</scope>
    <source>
        <strain evidence="13">NRRL 2591</strain>
    </source>
</reference>
<keyword evidence="3 11" id="KW-0812">Transmembrane</keyword>
<keyword evidence="7 11" id="KW-0472">Membrane</keyword>
<evidence type="ECO:0000256" key="10">
    <source>
        <dbReference type="SAM" id="MobiDB-lite"/>
    </source>
</evidence>
<evidence type="ECO:0000256" key="2">
    <source>
        <dbReference type="ARBA" id="ARBA00022614"/>
    </source>
</evidence>
<feature type="region of interest" description="Disordered" evidence="10">
    <location>
        <begin position="34"/>
        <end position="125"/>
    </location>
</feature>
<dbReference type="GO" id="GO:0016020">
    <property type="term" value="C:membrane"/>
    <property type="evidence" value="ECO:0007669"/>
    <property type="project" value="UniProtKB-SubCell"/>
</dbReference>
<feature type="compositionally biased region" description="Acidic residues" evidence="10">
    <location>
        <begin position="54"/>
        <end position="69"/>
    </location>
</feature>
<evidence type="ECO:0000256" key="6">
    <source>
        <dbReference type="ARBA" id="ARBA00022989"/>
    </source>
</evidence>
<evidence type="ECO:0000256" key="3">
    <source>
        <dbReference type="ARBA" id="ARBA00022692"/>
    </source>
</evidence>
<feature type="transmembrane region" description="Helical" evidence="11">
    <location>
        <begin position="531"/>
        <end position="554"/>
    </location>
</feature>
<accession>A0A9P6F246</accession>
<evidence type="ECO:0000256" key="12">
    <source>
        <dbReference type="SAM" id="SignalP"/>
    </source>
</evidence>
<keyword evidence="5" id="KW-0677">Repeat</keyword>
<keyword evidence="8" id="KW-0675">Receptor</keyword>
<feature type="compositionally biased region" description="Pro residues" evidence="10">
    <location>
        <begin position="84"/>
        <end position="105"/>
    </location>
</feature>
<evidence type="ECO:0000256" key="7">
    <source>
        <dbReference type="ARBA" id="ARBA00023136"/>
    </source>
</evidence>
<keyword evidence="4 12" id="KW-0732">Signal</keyword>
<evidence type="ECO:0000256" key="5">
    <source>
        <dbReference type="ARBA" id="ARBA00022737"/>
    </source>
</evidence>
<feature type="compositionally biased region" description="Pro residues" evidence="10">
    <location>
        <begin position="113"/>
        <end position="125"/>
    </location>
</feature>
<proteinExistence type="predicted"/>
<keyword evidence="2" id="KW-0433">Leucine-rich repeat</keyword>
<dbReference type="PRINTS" id="PR00019">
    <property type="entry name" value="LEURICHRPT"/>
</dbReference>
<dbReference type="SUPFAM" id="SSF52058">
    <property type="entry name" value="L domain-like"/>
    <property type="match status" value="1"/>
</dbReference>
<dbReference type="PANTHER" id="PTHR27000:SF642">
    <property type="entry name" value="INACTIVE LEUCINE-RICH REPEAT RECEPTOR KINASE XIAO-RELATED"/>
    <property type="match status" value="1"/>
</dbReference>